<feature type="transmembrane region" description="Helical" evidence="1">
    <location>
        <begin position="24"/>
        <end position="45"/>
    </location>
</feature>
<gene>
    <name evidence="2" type="ORF">QBC35DRAFT_90920</name>
</gene>
<keyword evidence="1" id="KW-1133">Transmembrane helix</keyword>
<sequence>MNCTLSEICPKEGGDSPLSTTGNITGILTFFLGLVFSFIAFFSLIRNADTELSNLLTIVSDTKNHISQITAHLTKLETRQEPNVRSMQQVLLSTLVSFRQAQQEAEVYLSRFSKGMSFAKRIQWWYLEKETASHMARLESHNQRVVGVQLTLLLLAVRSLRRCFPLIPRV</sequence>
<evidence type="ECO:0000313" key="2">
    <source>
        <dbReference type="EMBL" id="KAK4183674.1"/>
    </source>
</evidence>
<accession>A0AAN6WKS9</accession>
<comment type="caution">
    <text evidence="2">The sequence shown here is derived from an EMBL/GenBank/DDBJ whole genome shotgun (WGS) entry which is preliminary data.</text>
</comment>
<evidence type="ECO:0000256" key="1">
    <source>
        <dbReference type="SAM" id="Phobius"/>
    </source>
</evidence>
<dbReference type="EMBL" id="MU864531">
    <property type="protein sequence ID" value="KAK4183674.1"/>
    <property type="molecule type" value="Genomic_DNA"/>
</dbReference>
<keyword evidence="1" id="KW-0472">Membrane</keyword>
<protein>
    <submittedName>
        <fullName evidence="2">Uncharacterized protein</fullName>
    </submittedName>
</protein>
<keyword evidence="1" id="KW-0812">Transmembrane</keyword>
<evidence type="ECO:0000313" key="3">
    <source>
        <dbReference type="Proteomes" id="UP001302126"/>
    </source>
</evidence>
<keyword evidence="3" id="KW-1185">Reference proteome</keyword>
<organism evidence="2 3">
    <name type="scientific">Podospora australis</name>
    <dbReference type="NCBI Taxonomy" id="1536484"/>
    <lineage>
        <taxon>Eukaryota</taxon>
        <taxon>Fungi</taxon>
        <taxon>Dikarya</taxon>
        <taxon>Ascomycota</taxon>
        <taxon>Pezizomycotina</taxon>
        <taxon>Sordariomycetes</taxon>
        <taxon>Sordariomycetidae</taxon>
        <taxon>Sordariales</taxon>
        <taxon>Podosporaceae</taxon>
        <taxon>Podospora</taxon>
    </lineage>
</organism>
<dbReference type="Proteomes" id="UP001302126">
    <property type="component" value="Unassembled WGS sequence"/>
</dbReference>
<proteinExistence type="predicted"/>
<reference evidence="2" key="1">
    <citation type="journal article" date="2023" name="Mol. Phylogenet. Evol.">
        <title>Genome-scale phylogeny and comparative genomics of the fungal order Sordariales.</title>
        <authorList>
            <person name="Hensen N."/>
            <person name="Bonometti L."/>
            <person name="Westerberg I."/>
            <person name="Brannstrom I.O."/>
            <person name="Guillou S."/>
            <person name="Cros-Aarteil S."/>
            <person name="Calhoun S."/>
            <person name="Haridas S."/>
            <person name="Kuo A."/>
            <person name="Mondo S."/>
            <person name="Pangilinan J."/>
            <person name="Riley R."/>
            <person name="LaButti K."/>
            <person name="Andreopoulos B."/>
            <person name="Lipzen A."/>
            <person name="Chen C."/>
            <person name="Yan M."/>
            <person name="Daum C."/>
            <person name="Ng V."/>
            <person name="Clum A."/>
            <person name="Steindorff A."/>
            <person name="Ohm R.A."/>
            <person name="Martin F."/>
            <person name="Silar P."/>
            <person name="Natvig D.O."/>
            <person name="Lalanne C."/>
            <person name="Gautier V."/>
            <person name="Ament-Velasquez S.L."/>
            <person name="Kruys A."/>
            <person name="Hutchinson M.I."/>
            <person name="Powell A.J."/>
            <person name="Barry K."/>
            <person name="Miller A.N."/>
            <person name="Grigoriev I.V."/>
            <person name="Debuchy R."/>
            <person name="Gladieux P."/>
            <person name="Hiltunen Thoren M."/>
            <person name="Johannesson H."/>
        </authorList>
    </citation>
    <scope>NUCLEOTIDE SEQUENCE</scope>
    <source>
        <strain evidence="2">PSN309</strain>
    </source>
</reference>
<dbReference type="AlphaFoldDB" id="A0AAN6WKS9"/>
<name>A0AAN6WKS9_9PEZI</name>
<reference evidence="2" key="2">
    <citation type="submission" date="2023-05" db="EMBL/GenBank/DDBJ databases">
        <authorList>
            <consortium name="Lawrence Berkeley National Laboratory"/>
            <person name="Steindorff A."/>
            <person name="Hensen N."/>
            <person name="Bonometti L."/>
            <person name="Westerberg I."/>
            <person name="Brannstrom I.O."/>
            <person name="Guillou S."/>
            <person name="Cros-Aarteil S."/>
            <person name="Calhoun S."/>
            <person name="Haridas S."/>
            <person name="Kuo A."/>
            <person name="Mondo S."/>
            <person name="Pangilinan J."/>
            <person name="Riley R."/>
            <person name="Labutti K."/>
            <person name="Andreopoulos B."/>
            <person name="Lipzen A."/>
            <person name="Chen C."/>
            <person name="Yanf M."/>
            <person name="Daum C."/>
            <person name="Ng V."/>
            <person name="Clum A."/>
            <person name="Ohm R."/>
            <person name="Martin F."/>
            <person name="Silar P."/>
            <person name="Natvig D."/>
            <person name="Lalanne C."/>
            <person name="Gautier V."/>
            <person name="Ament-Velasquez S.L."/>
            <person name="Kruys A."/>
            <person name="Hutchinson M.I."/>
            <person name="Powell A.J."/>
            <person name="Barry K."/>
            <person name="Miller A.N."/>
            <person name="Grigoriev I.V."/>
            <person name="Debuchy R."/>
            <person name="Gladieux P."/>
            <person name="Thoren M.H."/>
            <person name="Johannesson H."/>
        </authorList>
    </citation>
    <scope>NUCLEOTIDE SEQUENCE</scope>
    <source>
        <strain evidence="2">PSN309</strain>
    </source>
</reference>